<dbReference type="InterPro" id="IPR007621">
    <property type="entry name" value="TPM_dom"/>
</dbReference>
<sequence length="163" mass="18127">MQRFLRHLWIDRSDLARAFPPQALERIEHGVVAGETRHSAELRLAIEASLPLGRILAGDTARERALEVFGNLRVWDTENNNGVLLYVLYADHSVEIVADRAASRAIPDHEWRAVAEELARAYLAGDFVEGTLAAVARLDALLEQAFPPGADNPDELLNRPVML</sequence>
<reference evidence="2 3" key="1">
    <citation type="submission" date="2020-08" db="EMBL/GenBank/DDBJ databases">
        <title>Genomic Encyclopedia of Type Strains, Phase IV (KMG-IV): sequencing the most valuable type-strain genomes for metagenomic binning, comparative biology and taxonomic classification.</title>
        <authorList>
            <person name="Goeker M."/>
        </authorList>
    </citation>
    <scope>NUCLEOTIDE SEQUENCE [LARGE SCALE GENOMIC DNA]</scope>
    <source>
        <strain evidence="2 3">DSM 29781</strain>
    </source>
</reference>
<evidence type="ECO:0000313" key="2">
    <source>
        <dbReference type="EMBL" id="MBB5272202.1"/>
    </source>
</evidence>
<gene>
    <name evidence="2" type="ORF">HNQ70_002216</name>
</gene>
<protein>
    <submittedName>
        <fullName evidence="2">Putative membrane protein</fullName>
    </submittedName>
</protein>
<name>A0A7W8M912_9BURK</name>
<evidence type="ECO:0000259" key="1">
    <source>
        <dbReference type="Pfam" id="PF04536"/>
    </source>
</evidence>
<evidence type="ECO:0000313" key="3">
    <source>
        <dbReference type="Proteomes" id="UP000532440"/>
    </source>
</evidence>
<dbReference type="PANTHER" id="PTHR30373">
    <property type="entry name" value="UPF0603 PROTEIN YGCG"/>
    <property type="match status" value="1"/>
</dbReference>
<proteinExistence type="predicted"/>
<dbReference type="Pfam" id="PF04536">
    <property type="entry name" value="TPM_phosphatase"/>
    <property type="match status" value="1"/>
</dbReference>
<keyword evidence="3" id="KW-1185">Reference proteome</keyword>
<comment type="caution">
    <text evidence="2">The sequence shown here is derived from an EMBL/GenBank/DDBJ whole genome shotgun (WGS) entry which is preliminary data.</text>
</comment>
<dbReference type="RefSeq" id="WP_183967383.1">
    <property type="nucleotide sequence ID" value="NZ_BAABEW010000002.1"/>
</dbReference>
<dbReference type="PANTHER" id="PTHR30373:SF8">
    <property type="entry name" value="BLL7265 PROTEIN"/>
    <property type="match status" value="1"/>
</dbReference>
<dbReference type="EMBL" id="JACHGB010000004">
    <property type="protein sequence ID" value="MBB5272202.1"/>
    <property type="molecule type" value="Genomic_DNA"/>
</dbReference>
<organism evidence="2 3">
    <name type="scientific">Quisquiliibacterium transsilvanicum</name>
    <dbReference type="NCBI Taxonomy" id="1549638"/>
    <lineage>
        <taxon>Bacteria</taxon>
        <taxon>Pseudomonadati</taxon>
        <taxon>Pseudomonadota</taxon>
        <taxon>Betaproteobacteria</taxon>
        <taxon>Burkholderiales</taxon>
        <taxon>Burkholderiaceae</taxon>
        <taxon>Quisquiliibacterium</taxon>
    </lineage>
</organism>
<accession>A0A7W8M912</accession>
<dbReference type="AlphaFoldDB" id="A0A7W8M912"/>
<dbReference type="Gene3D" id="3.10.310.50">
    <property type="match status" value="1"/>
</dbReference>
<dbReference type="Proteomes" id="UP000532440">
    <property type="component" value="Unassembled WGS sequence"/>
</dbReference>
<feature type="domain" description="TPM" evidence="1">
    <location>
        <begin position="14"/>
        <end position="140"/>
    </location>
</feature>